<evidence type="ECO:0000256" key="6">
    <source>
        <dbReference type="PROSITE-ProRule" id="PRU00433"/>
    </source>
</evidence>
<evidence type="ECO:0000313" key="10">
    <source>
        <dbReference type="Proteomes" id="UP000254771"/>
    </source>
</evidence>
<keyword evidence="3 6" id="KW-0479">Metal-binding</keyword>
<dbReference type="PANTHER" id="PTHR33751">
    <property type="entry name" value="CBB3-TYPE CYTOCHROME C OXIDASE SUBUNIT FIXP"/>
    <property type="match status" value="1"/>
</dbReference>
<feature type="domain" description="Cytochrome c" evidence="8">
    <location>
        <begin position="148"/>
        <end position="230"/>
    </location>
</feature>
<dbReference type="EMBL" id="QFXE01000013">
    <property type="protein sequence ID" value="RDH85452.1"/>
    <property type="molecule type" value="Genomic_DNA"/>
</dbReference>
<keyword evidence="10" id="KW-1185">Reference proteome</keyword>
<dbReference type="Gene3D" id="1.10.760.10">
    <property type="entry name" value="Cytochrome c-like domain"/>
    <property type="match status" value="2"/>
</dbReference>
<evidence type="ECO:0000256" key="1">
    <source>
        <dbReference type="ARBA" id="ARBA00022448"/>
    </source>
</evidence>
<dbReference type="GO" id="GO:0046872">
    <property type="term" value="F:metal ion binding"/>
    <property type="evidence" value="ECO:0007669"/>
    <property type="project" value="UniProtKB-KW"/>
</dbReference>
<organism evidence="9 10">
    <name type="scientific">endosymbiont of Escarpia spicata</name>
    <dbReference type="NCBI Taxonomy" id="2200908"/>
    <lineage>
        <taxon>Bacteria</taxon>
        <taxon>Pseudomonadati</taxon>
        <taxon>Pseudomonadota</taxon>
        <taxon>Gammaproteobacteria</taxon>
        <taxon>sulfur-oxidizing symbionts</taxon>
    </lineage>
</organism>
<dbReference type="GO" id="GO:0020037">
    <property type="term" value="F:heme binding"/>
    <property type="evidence" value="ECO:0007669"/>
    <property type="project" value="InterPro"/>
</dbReference>
<reference evidence="9 10" key="1">
    <citation type="journal article" date="2018" name="ISME J.">
        <title>Endosymbiont genomes yield clues of tubeworm success.</title>
        <authorList>
            <person name="Li Y."/>
            <person name="Liles M.R."/>
            <person name="Halanych K.M."/>
        </authorList>
    </citation>
    <scope>NUCLEOTIDE SEQUENCE [LARGE SCALE GENOMIC DNA]</scope>
    <source>
        <strain evidence="9">A1462</strain>
    </source>
</reference>
<dbReference type="SUPFAM" id="SSF46626">
    <property type="entry name" value="Cytochrome c"/>
    <property type="match status" value="2"/>
</dbReference>
<keyword evidence="4" id="KW-0249">Electron transport</keyword>
<dbReference type="PANTHER" id="PTHR33751:SF9">
    <property type="entry name" value="CYTOCHROME C4"/>
    <property type="match status" value="1"/>
</dbReference>
<name>A0A370DKM3_9GAMM</name>
<evidence type="ECO:0000256" key="4">
    <source>
        <dbReference type="ARBA" id="ARBA00022982"/>
    </source>
</evidence>
<feature type="chain" id="PRO_5016986248" evidence="7">
    <location>
        <begin position="37"/>
        <end position="261"/>
    </location>
</feature>
<dbReference type="GO" id="GO:0009055">
    <property type="term" value="F:electron transfer activity"/>
    <property type="evidence" value="ECO:0007669"/>
    <property type="project" value="InterPro"/>
</dbReference>
<dbReference type="Pfam" id="PF00034">
    <property type="entry name" value="Cytochrom_C"/>
    <property type="match status" value="2"/>
</dbReference>
<gene>
    <name evidence="9" type="ORF">DIZ78_10950</name>
</gene>
<comment type="caution">
    <text evidence="9">The sequence shown here is derived from an EMBL/GenBank/DDBJ whole genome shotgun (WGS) entry which is preliminary data.</text>
</comment>
<dbReference type="Proteomes" id="UP000254771">
    <property type="component" value="Unassembled WGS sequence"/>
</dbReference>
<evidence type="ECO:0000256" key="3">
    <source>
        <dbReference type="ARBA" id="ARBA00022723"/>
    </source>
</evidence>
<evidence type="ECO:0000256" key="2">
    <source>
        <dbReference type="ARBA" id="ARBA00022617"/>
    </source>
</evidence>
<keyword evidence="2 6" id="KW-0349">Heme</keyword>
<dbReference type="PROSITE" id="PS51007">
    <property type="entry name" value="CYTC"/>
    <property type="match status" value="2"/>
</dbReference>
<keyword evidence="7" id="KW-0732">Signal</keyword>
<evidence type="ECO:0000256" key="5">
    <source>
        <dbReference type="ARBA" id="ARBA00023004"/>
    </source>
</evidence>
<accession>A0A370DKM3</accession>
<sequence length="261" mass="29259">MIYSLSSIANIAKSAFHLLLVFSLSLAFLASGVASAESEAKKVDEAVQKALDATPDVEKGKRLYFNCAVCHTPEGWGSPSGYFPQIAGQHQSVILKQLADIHKGNRDNPTMMPFTKPLFAKGTQALADISAYIEQLPMVPNNSIGFGMRLEEGKELYIENCKKCHGDNGEGDAKEFYPRIHGQHFKYLLRQLQWVKIGKRRNADEKMVEQFKIFSHSDLAAIADYVSRLTPDKELLADHLDWRNPDFRSGFRTAPKAKQEQ</sequence>
<dbReference type="InterPro" id="IPR050597">
    <property type="entry name" value="Cytochrome_c_Oxidase_Subunit"/>
</dbReference>
<dbReference type="InterPro" id="IPR009056">
    <property type="entry name" value="Cyt_c-like_dom"/>
</dbReference>
<keyword evidence="1" id="KW-0813">Transport</keyword>
<dbReference type="InterPro" id="IPR036909">
    <property type="entry name" value="Cyt_c-like_dom_sf"/>
</dbReference>
<evidence type="ECO:0000259" key="8">
    <source>
        <dbReference type="PROSITE" id="PS51007"/>
    </source>
</evidence>
<feature type="domain" description="Cytochrome c" evidence="8">
    <location>
        <begin position="55"/>
        <end position="137"/>
    </location>
</feature>
<protein>
    <submittedName>
        <fullName evidence="9">Cytochrome C</fullName>
    </submittedName>
</protein>
<dbReference type="AlphaFoldDB" id="A0A370DKM3"/>
<feature type="signal peptide" evidence="7">
    <location>
        <begin position="1"/>
        <end position="36"/>
    </location>
</feature>
<evidence type="ECO:0000313" key="9">
    <source>
        <dbReference type="EMBL" id="RDH85452.1"/>
    </source>
</evidence>
<keyword evidence="5 6" id="KW-0408">Iron</keyword>
<proteinExistence type="predicted"/>
<evidence type="ECO:0000256" key="7">
    <source>
        <dbReference type="SAM" id="SignalP"/>
    </source>
</evidence>